<keyword evidence="3" id="KW-0472">Membrane</keyword>
<feature type="transmembrane region" description="Helical" evidence="3">
    <location>
        <begin position="207"/>
        <end position="226"/>
    </location>
</feature>
<keyword evidence="3" id="KW-0812">Transmembrane</keyword>
<dbReference type="NCBIfam" id="TIGR02228">
    <property type="entry name" value="sigpep_I_arch"/>
    <property type="match status" value="1"/>
</dbReference>
<sequence length="406" mass="45763">MGKAQSQLDNIKDWDLSGGGGFTLSALEFSQDIQAQLNEVKRILAASEAKREDTPLVDTPLVDTPLVDTPLVDTPLVDTPLVDTPLVDTPLVDTPLVDTPLVDTLRNEVIIEKEVNVTSKINHREEKELVSETPNQRMEDKEEVSDTSSYHYYNAFPQEAKQYPTLIVSKLTATPAVRSDFYHPGSPELYFDNYQDKRPAKSKSKGASLLSNAFFYLIIIVLLIFVESRLILQDEASKPINIGGFSPMTVLSNSMRSVYPRNSFLLTRQVDANTLDIGDDITFITESDRVVTHRITGIEENHLRTRERGFTTKGVDNQREDSDIVHASNIIGQVIFSSYPLGRAIHFIRNNLIVSVIVMLITMLLLHEVMNFIVMSIKHKRFKSGHKRKRTRRDVTEGKDLSHEAV</sequence>
<dbReference type="InterPro" id="IPR001733">
    <property type="entry name" value="Peptidase_S26B"/>
</dbReference>
<evidence type="ECO:0000313" key="4">
    <source>
        <dbReference type="EMBL" id="USJ20622.1"/>
    </source>
</evidence>
<feature type="region of interest" description="Disordered" evidence="2">
    <location>
        <begin position="385"/>
        <end position="406"/>
    </location>
</feature>
<dbReference type="EMBL" id="CP086395">
    <property type="protein sequence ID" value="USJ20622.1"/>
    <property type="molecule type" value="Genomic_DNA"/>
</dbReference>
<proteinExistence type="predicted"/>
<evidence type="ECO:0000256" key="3">
    <source>
        <dbReference type="SAM" id="Phobius"/>
    </source>
</evidence>
<protein>
    <recommendedName>
        <fullName evidence="1">Signal peptidase I</fullName>
        <ecNumber evidence="1">3.4.21.89</ecNumber>
    </recommendedName>
</protein>
<evidence type="ECO:0000256" key="1">
    <source>
        <dbReference type="NCBIfam" id="TIGR02228"/>
    </source>
</evidence>
<keyword evidence="3" id="KW-1133">Transmembrane helix</keyword>
<dbReference type="AlphaFoldDB" id="A0A9Q8Y2W6"/>
<feature type="compositionally biased region" description="Basic and acidic residues" evidence="2">
    <location>
        <begin position="393"/>
        <end position="406"/>
    </location>
</feature>
<dbReference type="GO" id="GO:0006465">
    <property type="term" value="P:signal peptide processing"/>
    <property type="evidence" value="ECO:0007669"/>
    <property type="project" value="UniProtKB-UniRule"/>
</dbReference>
<reference evidence="4" key="1">
    <citation type="journal article" date="2022" name="Front. Microbiol.">
        <title>Feed Insects as a Reservoir of Granadaene-Producing Lactococci.</title>
        <authorList>
            <person name="Neuzil-Bunesova V."/>
            <person name="Ramirez Garcia A."/>
            <person name="Modrackova N."/>
            <person name="Makovska M."/>
            <person name="Sabolova M."/>
            <person name="Sproer C."/>
            <person name="Bunk B."/>
            <person name="Blom J."/>
            <person name="Schwab C."/>
        </authorList>
    </citation>
    <scope>NUCLEOTIDE SEQUENCE</scope>
    <source>
        <strain evidence="4">I4/6O</strain>
    </source>
</reference>
<dbReference type="Proteomes" id="UP001056730">
    <property type="component" value="Chromosome"/>
</dbReference>
<keyword evidence="4" id="KW-0378">Hydrolase</keyword>
<dbReference type="GO" id="GO:0004252">
    <property type="term" value="F:serine-type endopeptidase activity"/>
    <property type="evidence" value="ECO:0007669"/>
    <property type="project" value="UniProtKB-UniRule"/>
</dbReference>
<dbReference type="CDD" id="cd06462">
    <property type="entry name" value="Peptidase_S24_S26"/>
    <property type="match status" value="1"/>
</dbReference>
<evidence type="ECO:0000256" key="2">
    <source>
        <dbReference type="SAM" id="MobiDB-lite"/>
    </source>
</evidence>
<dbReference type="GO" id="GO:0009003">
    <property type="term" value="F:signal peptidase activity"/>
    <property type="evidence" value="ECO:0007669"/>
    <property type="project" value="UniProtKB-EC"/>
</dbReference>
<dbReference type="RefSeq" id="WP_252175547.1">
    <property type="nucleotide sequence ID" value="NZ_CP086395.1"/>
</dbReference>
<organism evidence="4 5">
    <name type="scientific">Lactococcus formosensis</name>
    <dbReference type="NCBI Taxonomy" id="1281486"/>
    <lineage>
        <taxon>Bacteria</taxon>
        <taxon>Bacillati</taxon>
        <taxon>Bacillota</taxon>
        <taxon>Bacilli</taxon>
        <taxon>Lactobacillales</taxon>
        <taxon>Streptococcaceae</taxon>
        <taxon>Lactococcus</taxon>
    </lineage>
</organism>
<evidence type="ECO:0000313" key="5">
    <source>
        <dbReference type="Proteomes" id="UP001056730"/>
    </source>
</evidence>
<dbReference type="GO" id="GO:0016020">
    <property type="term" value="C:membrane"/>
    <property type="evidence" value="ECO:0007669"/>
    <property type="project" value="UniProtKB-UniRule"/>
</dbReference>
<dbReference type="KEGG" id="lfo:LMK00_01115"/>
<gene>
    <name evidence="4" type="ORF">LMK00_01115</name>
</gene>
<dbReference type="EC" id="3.4.21.89" evidence="1"/>
<accession>A0A9Q8Y2W6</accession>
<name>A0A9Q8Y2W6_9LACT</name>
<feature type="transmembrane region" description="Helical" evidence="3">
    <location>
        <begin position="352"/>
        <end position="374"/>
    </location>
</feature>